<dbReference type="SUPFAM" id="SSF52172">
    <property type="entry name" value="CheY-like"/>
    <property type="match status" value="1"/>
</dbReference>
<name>A0A926VFH9_9CYAN</name>
<evidence type="ECO:0000256" key="2">
    <source>
        <dbReference type="ARBA" id="ARBA00022777"/>
    </source>
</evidence>
<keyword evidence="9" id="KW-1185">Reference proteome</keyword>
<evidence type="ECO:0000256" key="3">
    <source>
        <dbReference type="PROSITE-ProRule" id="PRU00169"/>
    </source>
</evidence>
<keyword evidence="2" id="KW-0418">Kinase</keyword>
<dbReference type="GO" id="GO:0005886">
    <property type="term" value="C:plasma membrane"/>
    <property type="evidence" value="ECO:0007669"/>
    <property type="project" value="TreeGrafter"/>
</dbReference>
<dbReference type="Gene3D" id="3.30.450.40">
    <property type="match status" value="2"/>
</dbReference>
<feature type="domain" description="Phytochrome chromophore attachment site" evidence="5">
    <location>
        <begin position="179"/>
        <end position="315"/>
    </location>
</feature>
<dbReference type="InterPro" id="IPR043128">
    <property type="entry name" value="Rev_trsase/Diguanyl_cyclase"/>
</dbReference>
<evidence type="ECO:0000259" key="7">
    <source>
        <dbReference type="PROSITE" id="PS50887"/>
    </source>
</evidence>
<evidence type="ECO:0000256" key="1">
    <source>
        <dbReference type="ARBA" id="ARBA00022679"/>
    </source>
</evidence>
<dbReference type="InterPro" id="IPR029787">
    <property type="entry name" value="Nucleotide_cyclase"/>
</dbReference>
<evidence type="ECO:0000259" key="6">
    <source>
        <dbReference type="PROSITE" id="PS50110"/>
    </source>
</evidence>
<reference evidence="8" key="2">
    <citation type="submission" date="2020-08" db="EMBL/GenBank/DDBJ databases">
        <authorList>
            <person name="Chen M."/>
            <person name="Teng W."/>
            <person name="Zhao L."/>
            <person name="Hu C."/>
            <person name="Zhou Y."/>
            <person name="Han B."/>
            <person name="Song L."/>
            <person name="Shu W."/>
        </authorList>
    </citation>
    <scope>NUCLEOTIDE SEQUENCE</scope>
    <source>
        <strain evidence="8">FACHB-1375</strain>
    </source>
</reference>
<evidence type="ECO:0000313" key="9">
    <source>
        <dbReference type="Proteomes" id="UP000641646"/>
    </source>
</evidence>
<sequence length="524" mass="60379">MLEQPQIPNHQLQIELSICQANKNTILIIDDAISNLEFLREILINLDFKLLFATNSETAIYQAEYYQPNLILLDTTSPIIDGFETCRQLKLNKLTKNISVVLMTEKAETECKIKSFKLGAVDYITKPILPAELLARVTTHLTIQNLQKQLEEQNVRLQKQMETERLIASMQERIRKSLNLEEILNTTVNEVRQFLQTDRVIIYQFKSKHSGFVAVESVSPEWTSVLENASIDSYITENLFNFYREREDKDIKNIYPGEFNRCYVDLLTRFQVKSDLVVTIRQGEELWGLLIALQCSRSRQWQQVEIDLLKQFVTQVGIAIQQAQLYEELKMANRKLRRIANLDSLTQLANRRRFNAYLNQEWRRLQIEESDEFNFCKSALPLSLILCDVDFFKLYNDTYGHLAGDFCLQQIAQAIQAAVNRPGALVARYGGEELAVILPNTKPRDAFYLAEQIRRRVKALKISHTRSPIRQYVTLSLGVASTVPSDVSSPAKLVVAADKALYKAKKQGRDRTYIIGLEDCRCSH</sequence>
<feature type="domain" description="Response regulatory" evidence="6">
    <location>
        <begin position="25"/>
        <end position="141"/>
    </location>
</feature>
<feature type="modified residue" description="4-aspartylphosphate" evidence="3">
    <location>
        <position position="74"/>
    </location>
</feature>
<dbReference type="PROSITE" id="PS50046">
    <property type="entry name" value="PHYTOCHROME_2"/>
    <property type="match status" value="1"/>
</dbReference>
<feature type="domain" description="GGDEF" evidence="7">
    <location>
        <begin position="380"/>
        <end position="517"/>
    </location>
</feature>
<dbReference type="Proteomes" id="UP000641646">
    <property type="component" value="Unassembled WGS sequence"/>
</dbReference>
<organism evidence="8 9">
    <name type="scientific">Aerosakkonema funiforme FACHB-1375</name>
    <dbReference type="NCBI Taxonomy" id="2949571"/>
    <lineage>
        <taxon>Bacteria</taxon>
        <taxon>Bacillati</taxon>
        <taxon>Cyanobacteriota</taxon>
        <taxon>Cyanophyceae</taxon>
        <taxon>Oscillatoriophycideae</taxon>
        <taxon>Aerosakkonematales</taxon>
        <taxon>Aerosakkonemataceae</taxon>
        <taxon>Aerosakkonema</taxon>
    </lineage>
</organism>
<dbReference type="PROSITE" id="PS50887">
    <property type="entry name" value="GGDEF"/>
    <property type="match status" value="1"/>
</dbReference>
<dbReference type="SMART" id="SM00267">
    <property type="entry name" value="GGDEF"/>
    <property type="match status" value="1"/>
</dbReference>
<dbReference type="GO" id="GO:0016301">
    <property type="term" value="F:kinase activity"/>
    <property type="evidence" value="ECO:0007669"/>
    <property type="project" value="UniProtKB-KW"/>
</dbReference>
<protein>
    <submittedName>
        <fullName evidence="8">Diguanylate cyclase</fullName>
    </submittedName>
</protein>
<dbReference type="InterPro" id="IPR029016">
    <property type="entry name" value="GAF-like_dom_sf"/>
</dbReference>
<dbReference type="InterPro" id="IPR011006">
    <property type="entry name" value="CheY-like_superfamily"/>
</dbReference>
<dbReference type="CDD" id="cd01949">
    <property type="entry name" value="GGDEF"/>
    <property type="match status" value="1"/>
</dbReference>
<dbReference type="SMART" id="SM00448">
    <property type="entry name" value="REC"/>
    <property type="match status" value="1"/>
</dbReference>
<keyword evidence="1" id="KW-0808">Transferase</keyword>
<dbReference type="GO" id="GO:0000160">
    <property type="term" value="P:phosphorelay signal transduction system"/>
    <property type="evidence" value="ECO:0007669"/>
    <property type="project" value="InterPro"/>
</dbReference>
<dbReference type="Pfam" id="PF00990">
    <property type="entry name" value="GGDEF"/>
    <property type="match status" value="1"/>
</dbReference>
<evidence type="ECO:0000259" key="5">
    <source>
        <dbReference type="PROSITE" id="PS50046"/>
    </source>
</evidence>
<dbReference type="Pfam" id="PF00072">
    <property type="entry name" value="Response_reg"/>
    <property type="match status" value="1"/>
</dbReference>
<dbReference type="GO" id="GO:1902201">
    <property type="term" value="P:negative regulation of bacterial-type flagellum-dependent cell motility"/>
    <property type="evidence" value="ECO:0007669"/>
    <property type="project" value="TreeGrafter"/>
</dbReference>
<dbReference type="Gene3D" id="3.40.50.2300">
    <property type="match status" value="1"/>
</dbReference>
<gene>
    <name evidence="8" type="ORF">H6G03_18005</name>
</gene>
<dbReference type="SMART" id="SM00065">
    <property type="entry name" value="GAF"/>
    <property type="match status" value="1"/>
</dbReference>
<comment type="caution">
    <text evidence="8">The sequence shown here is derived from an EMBL/GenBank/DDBJ whole genome shotgun (WGS) entry which is preliminary data.</text>
</comment>
<dbReference type="InterPro" id="IPR016132">
    <property type="entry name" value="Phyto_chromo_attachment"/>
</dbReference>
<dbReference type="InterPro" id="IPR003018">
    <property type="entry name" value="GAF"/>
</dbReference>
<dbReference type="GO" id="GO:0052621">
    <property type="term" value="F:diguanylate cyclase activity"/>
    <property type="evidence" value="ECO:0007669"/>
    <property type="project" value="TreeGrafter"/>
</dbReference>
<accession>A0A926VFH9</accession>
<dbReference type="PANTHER" id="PTHR45138">
    <property type="entry name" value="REGULATORY COMPONENTS OF SENSORY TRANSDUCTION SYSTEM"/>
    <property type="match status" value="1"/>
</dbReference>
<dbReference type="NCBIfam" id="TIGR00254">
    <property type="entry name" value="GGDEF"/>
    <property type="match status" value="1"/>
</dbReference>
<dbReference type="PANTHER" id="PTHR45138:SF9">
    <property type="entry name" value="DIGUANYLATE CYCLASE DGCM-RELATED"/>
    <property type="match status" value="1"/>
</dbReference>
<reference evidence="8" key="1">
    <citation type="journal article" date="2015" name="ISME J.">
        <title>Draft Genome Sequence of Streptomyces incarnatus NRRL8089, which Produces the Nucleoside Antibiotic Sinefungin.</title>
        <authorList>
            <person name="Oshima K."/>
            <person name="Hattori M."/>
            <person name="Shimizu H."/>
            <person name="Fukuda K."/>
            <person name="Nemoto M."/>
            <person name="Inagaki K."/>
            <person name="Tamura T."/>
        </authorList>
    </citation>
    <scope>NUCLEOTIDE SEQUENCE</scope>
    <source>
        <strain evidence="8">FACHB-1375</strain>
    </source>
</reference>
<feature type="coiled-coil region" evidence="4">
    <location>
        <begin position="140"/>
        <end position="167"/>
    </location>
</feature>
<dbReference type="PROSITE" id="PS50110">
    <property type="entry name" value="RESPONSE_REGULATORY"/>
    <property type="match status" value="1"/>
</dbReference>
<dbReference type="FunFam" id="3.30.70.270:FF:000001">
    <property type="entry name" value="Diguanylate cyclase domain protein"/>
    <property type="match status" value="1"/>
</dbReference>
<proteinExistence type="predicted"/>
<keyword evidence="3" id="KW-0597">Phosphoprotein</keyword>
<dbReference type="SUPFAM" id="SSF55073">
    <property type="entry name" value="Nucleotide cyclase"/>
    <property type="match status" value="1"/>
</dbReference>
<dbReference type="SUPFAM" id="SSF55781">
    <property type="entry name" value="GAF domain-like"/>
    <property type="match status" value="1"/>
</dbReference>
<dbReference type="RefSeq" id="WP_190466233.1">
    <property type="nucleotide sequence ID" value="NZ_JACJPW010000045.1"/>
</dbReference>
<dbReference type="InterPro" id="IPR050469">
    <property type="entry name" value="Diguanylate_Cyclase"/>
</dbReference>
<dbReference type="EMBL" id="JACJPW010000045">
    <property type="protein sequence ID" value="MBD2182935.1"/>
    <property type="molecule type" value="Genomic_DNA"/>
</dbReference>
<evidence type="ECO:0000256" key="4">
    <source>
        <dbReference type="SAM" id="Coils"/>
    </source>
</evidence>
<dbReference type="InterPro" id="IPR001789">
    <property type="entry name" value="Sig_transdc_resp-reg_receiver"/>
</dbReference>
<dbReference type="GO" id="GO:0043709">
    <property type="term" value="P:cell adhesion involved in single-species biofilm formation"/>
    <property type="evidence" value="ECO:0007669"/>
    <property type="project" value="TreeGrafter"/>
</dbReference>
<dbReference type="AlphaFoldDB" id="A0A926VFH9"/>
<dbReference type="Pfam" id="PF01590">
    <property type="entry name" value="GAF"/>
    <property type="match status" value="1"/>
</dbReference>
<keyword evidence="4" id="KW-0175">Coiled coil</keyword>
<dbReference type="Gene3D" id="3.30.70.270">
    <property type="match status" value="1"/>
</dbReference>
<evidence type="ECO:0000313" key="8">
    <source>
        <dbReference type="EMBL" id="MBD2182935.1"/>
    </source>
</evidence>
<dbReference type="InterPro" id="IPR000160">
    <property type="entry name" value="GGDEF_dom"/>
</dbReference>